<evidence type="ECO:0008006" key="3">
    <source>
        <dbReference type="Google" id="ProtNLM"/>
    </source>
</evidence>
<protein>
    <recommendedName>
        <fullName evidence="3">GNAT family N-acetyltransferase</fullName>
    </recommendedName>
</protein>
<proteinExistence type="predicted"/>
<reference evidence="2" key="1">
    <citation type="submission" date="2022-12" db="EMBL/GenBank/DDBJ databases">
        <authorList>
            <person name="Mo P."/>
        </authorList>
    </citation>
    <scope>NUCLEOTIDE SEQUENCE [LARGE SCALE GENOMIC DNA]</scope>
    <source>
        <strain evidence="2">HUAS 3-15</strain>
    </source>
</reference>
<dbReference type="EMBL" id="CP115450">
    <property type="protein sequence ID" value="WBP91045.1"/>
    <property type="molecule type" value="Genomic_DNA"/>
</dbReference>
<accession>A0ABY7QEB8</accession>
<gene>
    <name evidence="1" type="ORF">O1G21_37710</name>
</gene>
<evidence type="ECO:0000313" key="1">
    <source>
        <dbReference type="EMBL" id="WBP91045.1"/>
    </source>
</evidence>
<evidence type="ECO:0000313" key="2">
    <source>
        <dbReference type="Proteomes" id="UP001212821"/>
    </source>
</evidence>
<dbReference type="Proteomes" id="UP001212821">
    <property type="component" value="Chromosome"/>
</dbReference>
<sequence length="54" mass="5810">MTLPISADDPSDQAEHLEARLTAGDPRATAEVWGGSHDAEQLGYPWPPVDPLPM</sequence>
<dbReference type="RefSeq" id="WP_270150182.1">
    <property type="nucleotide sequence ID" value="NZ_CP115450.1"/>
</dbReference>
<name>A0ABY7QEB8_9ACTN</name>
<keyword evidence="2" id="KW-1185">Reference proteome</keyword>
<organism evidence="1 2">
    <name type="scientific">Kitasatospora cathayae</name>
    <dbReference type="NCBI Taxonomy" id="3004092"/>
    <lineage>
        <taxon>Bacteria</taxon>
        <taxon>Bacillati</taxon>
        <taxon>Actinomycetota</taxon>
        <taxon>Actinomycetes</taxon>
        <taxon>Kitasatosporales</taxon>
        <taxon>Streptomycetaceae</taxon>
        <taxon>Kitasatospora</taxon>
    </lineage>
</organism>